<dbReference type="AlphaFoldDB" id="A0A0V1GP39"/>
<keyword evidence="1" id="KW-0472">Membrane</keyword>
<evidence type="ECO:0000256" key="1">
    <source>
        <dbReference type="SAM" id="Phobius"/>
    </source>
</evidence>
<keyword evidence="3" id="KW-1185">Reference proteome</keyword>
<sequence length="38" mass="4133">LHMPSGYALGILLHGICPQAMLNLHMQIFLFPKAMPGA</sequence>
<gene>
    <name evidence="2" type="ORF">T4B_11022</name>
</gene>
<evidence type="ECO:0000313" key="3">
    <source>
        <dbReference type="Proteomes" id="UP000054805"/>
    </source>
</evidence>
<accession>A0A0V1GP39</accession>
<organism evidence="2 3">
    <name type="scientific">Trichinella pseudospiralis</name>
    <name type="common">Parasitic roundworm</name>
    <dbReference type="NCBI Taxonomy" id="6337"/>
    <lineage>
        <taxon>Eukaryota</taxon>
        <taxon>Metazoa</taxon>
        <taxon>Ecdysozoa</taxon>
        <taxon>Nematoda</taxon>
        <taxon>Enoplea</taxon>
        <taxon>Dorylaimia</taxon>
        <taxon>Trichinellida</taxon>
        <taxon>Trichinellidae</taxon>
        <taxon>Trichinella</taxon>
    </lineage>
</organism>
<feature type="transmembrane region" description="Helical" evidence="1">
    <location>
        <begin position="6"/>
        <end position="25"/>
    </location>
</feature>
<dbReference type="EMBL" id="JYDS01000919">
    <property type="protein sequence ID" value="KRZ00136.1"/>
    <property type="molecule type" value="Genomic_DNA"/>
</dbReference>
<dbReference type="Proteomes" id="UP000054805">
    <property type="component" value="Unassembled WGS sequence"/>
</dbReference>
<feature type="non-terminal residue" evidence="2">
    <location>
        <position position="1"/>
    </location>
</feature>
<name>A0A0V1GP39_TRIPS</name>
<comment type="caution">
    <text evidence="2">The sequence shown here is derived from an EMBL/GenBank/DDBJ whole genome shotgun (WGS) entry which is preliminary data.</text>
</comment>
<reference evidence="2 3" key="1">
    <citation type="submission" date="2015-01" db="EMBL/GenBank/DDBJ databases">
        <title>Evolution of Trichinella species and genotypes.</title>
        <authorList>
            <person name="Korhonen P.K."/>
            <person name="Edoardo P."/>
            <person name="Giuseppe L.R."/>
            <person name="Gasser R.B."/>
        </authorList>
    </citation>
    <scope>NUCLEOTIDE SEQUENCE [LARGE SCALE GENOMIC DNA]</scope>
    <source>
        <strain evidence="2">ISS588</strain>
    </source>
</reference>
<evidence type="ECO:0000313" key="2">
    <source>
        <dbReference type="EMBL" id="KRZ00136.1"/>
    </source>
</evidence>
<keyword evidence="1" id="KW-0812">Transmembrane</keyword>
<keyword evidence="1" id="KW-1133">Transmembrane helix</keyword>
<protein>
    <submittedName>
        <fullName evidence="2">Uncharacterized protein</fullName>
    </submittedName>
</protein>
<proteinExistence type="predicted"/>